<reference evidence="4" key="1">
    <citation type="submission" date="2020-05" db="EMBL/GenBank/DDBJ databases">
        <authorList>
            <person name="Zeng H."/>
            <person name="Chan Y.K."/>
            <person name="Watt R.M."/>
        </authorList>
    </citation>
    <scope>NUCLEOTIDE SEQUENCE</scope>
    <source>
        <strain evidence="4">ATCC 700773</strain>
    </source>
</reference>
<dbReference type="Proteomes" id="UP000671995">
    <property type="component" value="Chromosome"/>
</dbReference>
<dbReference type="Pfam" id="PF00682">
    <property type="entry name" value="HMGL-like"/>
    <property type="match status" value="1"/>
</dbReference>
<evidence type="ECO:0000313" key="5">
    <source>
        <dbReference type="Proteomes" id="UP000671995"/>
    </source>
</evidence>
<sequence length="694" mass="73730">MAKKVQISELVLRDAHQSLHATRMTTADMLPIAPKLDKIGYWAAEAWGGATYDSCIRFLNEDPWERLRKLHAAMPNTKLMMLLRGQNLLGYRHYADDVVDKFVEYAAKNGIDVFRIFDACNDPRNLERATKAAKKTGKHVQMAISYATTPYHTKEIYADLAKTYAEFGADSICIKDMAGLLKPYEVYDLVKAIKKKVDLPIEIHSHSTTGLSVATLLKGAEAGAEILDTAISSMSMGTSHSPTETVVEMFKGTEYDTGLDIRALLEIAAYFREIRLHYASLESKFLGADTRILVSQVPGGMLSNLESQLKQQGAADKIDEVLKEIPLVQKDVGYVPLVTPTSQIVGTQAVFNILFGRYKNLTQEFRDLLVGKYGKLPAAPNADLVKLALEQNKMDEVITCRPADKIEPEWDKMVAESKANGGNGSVEDVLTYAMFPKVASKFFETRANGPVDAEKMFGEKKVAPSTSSAGGSYTVTVNGSSYDVTTGPSGDSMNVTVNGTAYNVTFGKAGSAPSASAASGAAAAVSGGQEIKAPVAGTLLRHVVSPGTNVTKGQTIIMLESMKMELEVKAPCDGKVSFTIQPGTQIKAGDVLGNIGGAPVAAKPAVQAAPAAQPAPAAAPASSTGGKAVKAPVAGTLLKYVVAEGAAVKADTTVIMIESMKMELEVKAGAAGAVHFVAAPGSQISAGQLLAEIK</sequence>
<dbReference type="NCBIfam" id="TIGR01108">
    <property type="entry name" value="oadA"/>
    <property type="match status" value="1"/>
</dbReference>
<feature type="domain" description="Lipoyl-binding" evidence="2">
    <location>
        <begin position="618"/>
        <end position="694"/>
    </location>
</feature>
<dbReference type="CDD" id="cd06850">
    <property type="entry name" value="biotinyl_domain"/>
    <property type="match status" value="2"/>
</dbReference>
<dbReference type="PROSITE" id="PS50968">
    <property type="entry name" value="BIOTINYL_LIPOYL"/>
    <property type="match status" value="2"/>
</dbReference>
<dbReference type="InterPro" id="IPR003379">
    <property type="entry name" value="Carboxylase_cons_dom"/>
</dbReference>
<dbReference type="Gene3D" id="3.20.20.70">
    <property type="entry name" value="Aldolase class I"/>
    <property type="match status" value="1"/>
</dbReference>
<dbReference type="PROSITE" id="PS50991">
    <property type="entry name" value="PYR_CT"/>
    <property type="match status" value="1"/>
</dbReference>
<evidence type="ECO:0000313" key="4">
    <source>
        <dbReference type="EMBL" id="QTQ11559.1"/>
    </source>
</evidence>
<dbReference type="GO" id="GO:0004736">
    <property type="term" value="F:pyruvate carboxylase activity"/>
    <property type="evidence" value="ECO:0007669"/>
    <property type="project" value="TreeGrafter"/>
</dbReference>
<feature type="domain" description="Pyruvate carboxyltransferase" evidence="3">
    <location>
        <begin position="5"/>
        <end position="265"/>
    </location>
</feature>
<evidence type="ECO:0000259" key="2">
    <source>
        <dbReference type="PROSITE" id="PS50968"/>
    </source>
</evidence>
<protein>
    <submittedName>
        <fullName evidence="4">Sodium-extruding oxaloacetate decarboxylase subunit alpha</fullName>
    </submittedName>
</protein>
<dbReference type="PANTHER" id="PTHR43778:SF2">
    <property type="entry name" value="PYRUVATE CARBOXYLASE, MITOCHONDRIAL"/>
    <property type="match status" value="1"/>
</dbReference>
<dbReference type="NCBIfam" id="NF006761">
    <property type="entry name" value="PRK09282.1"/>
    <property type="match status" value="1"/>
</dbReference>
<reference evidence="4" key="2">
    <citation type="journal article" date="2021" name="Microbiol. Resour. Announc.">
        <title>Complete Genome Sequences of Three Human Oral Treponema parvum Isolates.</title>
        <authorList>
            <person name="Zeng H."/>
            <person name="Watt R.M."/>
        </authorList>
    </citation>
    <scope>NUCLEOTIDE SEQUENCE</scope>
    <source>
        <strain evidence="4">ATCC 700773</strain>
    </source>
</reference>
<proteinExistence type="predicted"/>
<name>A0A975F011_9SPIR</name>
<dbReference type="InterPro" id="IPR055268">
    <property type="entry name" value="PCB-like"/>
</dbReference>
<dbReference type="GO" id="GO:0005737">
    <property type="term" value="C:cytoplasm"/>
    <property type="evidence" value="ECO:0007669"/>
    <property type="project" value="TreeGrafter"/>
</dbReference>
<dbReference type="SUPFAM" id="SSF51569">
    <property type="entry name" value="Aldolase"/>
    <property type="match status" value="1"/>
</dbReference>
<dbReference type="InterPro" id="IPR005776">
    <property type="entry name" value="OadA"/>
</dbReference>
<dbReference type="SUPFAM" id="SSF89000">
    <property type="entry name" value="post-HMGL domain-like"/>
    <property type="match status" value="1"/>
</dbReference>
<dbReference type="GO" id="GO:0006814">
    <property type="term" value="P:sodium ion transport"/>
    <property type="evidence" value="ECO:0007669"/>
    <property type="project" value="InterPro"/>
</dbReference>
<dbReference type="Pfam" id="PF02436">
    <property type="entry name" value="PYC_OADA"/>
    <property type="match status" value="1"/>
</dbReference>
<dbReference type="SUPFAM" id="SSF51230">
    <property type="entry name" value="Single hybrid motif"/>
    <property type="match status" value="2"/>
</dbReference>
<dbReference type="GO" id="GO:0006094">
    <property type="term" value="P:gluconeogenesis"/>
    <property type="evidence" value="ECO:0007669"/>
    <property type="project" value="TreeGrafter"/>
</dbReference>
<dbReference type="InterPro" id="IPR000891">
    <property type="entry name" value="PYR_CT"/>
</dbReference>
<dbReference type="InterPro" id="IPR000089">
    <property type="entry name" value="Biotin_lipoyl"/>
</dbReference>
<dbReference type="InterPro" id="IPR013785">
    <property type="entry name" value="Aldolase_TIM"/>
</dbReference>
<dbReference type="EMBL" id="CP054257">
    <property type="protein sequence ID" value="QTQ11559.1"/>
    <property type="molecule type" value="Genomic_DNA"/>
</dbReference>
<dbReference type="RefSeq" id="WP_210118354.1">
    <property type="nucleotide sequence ID" value="NZ_CP054257.1"/>
</dbReference>
<keyword evidence="1" id="KW-0092">Biotin</keyword>
<dbReference type="InterPro" id="IPR011053">
    <property type="entry name" value="Single_hybrid_motif"/>
</dbReference>
<dbReference type="Gene3D" id="2.40.50.100">
    <property type="match status" value="2"/>
</dbReference>
<evidence type="ECO:0000256" key="1">
    <source>
        <dbReference type="ARBA" id="ARBA00023267"/>
    </source>
</evidence>
<accession>A0A975F011</accession>
<dbReference type="AlphaFoldDB" id="A0A975F011"/>
<evidence type="ECO:0000259" key="3">
    <source>
        <dbReference type="PROSITE" id="PS50991"/>
    </source>
</evidence>
<feature type="domain" description="Lipoyl-binding" evidence="2">
    <location>
        <begin position="520"/>
        <end position="596"/>
    </location>
</feature>
<dbReference type="Pfam" id="PF00364">
    <property type="entry name" value="Biotin_lipoyl"/>
    <property type="match status" value="2"/>
</dbReference>
<dbReference type="GO" id="GO:0008948">
    <property type="term" value="F:oxaloacetate decarboxylase activity"/>
    <property type="evidence" value="ECO:0007669"/>
    <property type="project" value="InterPro"/>
</dbReference>
<dbReference type="CDD" id="cd07937">
    <property type="entry name" value="DRE_TIM_PC_TC_5S"/>
    <property type="match status" value="1"/>
</dbReference>
<organism evidence="4 5">
    <name type="scientific">Treponema parvum</name>
    <dbReference type="NCBI Taxonomy" id="138851"/>
    <lineage>
        <taxon>Bacteria</taxon>
        <taxon>Pseudomonadati</taxon>
        <taxon>Spirochaetota</taxon>
        <taxon>Spirochaetia</taxon>
        <taxon>Spirochaetales</taxon>
        <taxon>Treponemataceae</taxon>
        <taxon>Treponema</taxon>
    </lineage>
</organism>
<gene>
    <name evidence="4" type="primary">oadA</name>
    <name evidence="4" type="ORF">HRI96_04675</name>
</gene>
<dbReference type="PANTHER" id="PTHR43778">
    <property type="entry name" value="PYRUVATE CARBOXYLASE"/>
    <property type="match status" value="1"/>
</dbReference>